<protein>
    <submittedName>
        <fullName evidence="7">Radical SAM protein</fullName>
    </submittedName>
</protein>
<dbReference type="Gene3D" id="3.40.50.280">
    <property type="entry name" value="Cobalamin-binding domain"/>
    <property type="match status" value="1"/>
</dbReference>
<dbReference type="Proteomes" id="UP000178082">
    <property type="component" value="Unassembled WGS sequence"/>
</dbReference>
<dbReference type="STRING" id="1817883.A3G31_09490"/>
<proteinExistence type="predicted"/>
<evidence type="ECO:0000256" key="3">
    <source>
        <dbReference type="ARBA" id="ARBA00022723"/>
    </source>
</evidence>
<keyword evidence="4" id="KW-0408">Iron</keyword>
<reference evidence="7 8" key="1">
    <citation type="journal article" date="2016" name="Nat. Commun.">
        <title>Thousands of microbial genomes shed light on interconnected biogeochemical processes in an aquifer system.</title>
        <authorList>
            <person name="Anantharaman K."/>
            <person name="Brown C.T."/>
            <person name="Hug L.A."/>
            <person name="Sharon I."/>
            <person name="Castelle C.J."/>
            <person name="Probst A.J."/>
            <person name="Thomas B.C."/>
            <person name="Singh A."/>
            <person name="Wilkins M.J."/>
            <person name="Karaoz U."/>
            <person name="Brodie E.L."/>
            <person name="Williams K.H."/>
            <person name="Hubbard S.S."/>
            <person name="Banfield J.F."/>
        </authorList>
    </citation>
    <scope>NUCLEOTIDE SEQUENCE [LARGE SCALE GENOMIC DNA]</scope>
</reference>
<dbReference type="AlphaFoldDB" id="A0A1F7SL73"/>
<dbReference type="GO" id="GO:0051536">
    <property type="term" value="F:iron-sulfur cluster binding"/>
    <property type="evidence" value="ECO:0007669"/>
    <property type="project" value="UniProtKB-KW"/>
</dbReference>
<dbReference type="PANTHER" id="PTHR43409:SF7">
    <property type="entry name" value="BLL1977 PROTEIN"/>
    <property type="match status" value="1"/>
</dbReference>
<evidence type="ECO:0000313" key="8">
    <source>
        <dbReference type="Proteomes" id="UP000178082"/>
    </source>
</evidence>
<dbReference type="PANTHER" id="PTHR43409">
    <property type="entry name" value="ANAEROBIC MAGNESIUM-PROTOPORPHYRIN IX MONOMETHYL ESTER CYCLASE-RELATED"/>
    <property type="match status" value="1"/>
</dbReference>
<dbReference type="SMART" id="SM00729">
    <property type="entry name" value="Elp3"/>
    <property type="match status" value="1"/>
</dbReference>
<evidence type="ECO:0000256" key="2">
    <source>
        <dbReference type="ARBA" id="ARBA00022691"/>
    </source>
</evidence>
<keyword evidence="5" id="KW-0411">Iron-sulfur</keyword>
<evidence type="ECO:0000256" key="4">
    <source>
        <dbReference type="ARBA" id="ARBA00023004"/>
    </source>
</evidence>
<keyword evidence="3" id="KW-0479">Metal-binding</keyword>
<dbReference type="GO" id="GO:0003824">
    <property type="term" value="F:catalytic activity"/>
    <property type="evidence" value="ECO:0007669"/>
    <property type="project" value="InterPro"/>
</dbReference>
<dbReference type="Pfam" id="PF04055">
    <property type="entry name" value="Radical_SAM"/>
    <property type="match status" value="1"/>
</dbReference>
<sequence>MKMLLTSIFGPFGVDDQYGEKENKMELFHNQVTREQGVFSYRFNHASHGLYFIAENIDVPTTVLDFPTLRRFKKELKKGYDYIGISFIVSNFEKAKKMAQLVREISPDSKIVLGGHGVNIPNIENMIEHDFICYGEGLGFLRNLFNEDQNKPIKHPLSYSSFNREVMGVPWAANGGILITGVGCSNKCRFCSTSHFFGEYIPYLKTGKEIFDVCCEYEDKLGITDFGVLDENFLKSKDRALELLEIMEKEGRYFAFAIFSSAETLADIGDLDILVRLGINFIWIGVESKKEIYEKNKGTDFHNLFKELKRRGISVMASAILFLEDHDKETIWDDIKFVTSLNPDYLQFMQLVPVPGTTLYKNYKEKEKLLPDVPLLTQHGQKNICFHHEHFTPDESNEFLKEAFIFDYQKNGPSLIRAIQTSLQGYEYCINHTDPRIKLRVGKFKSMLEMMRCFLFGSRIFCQNDVTKNMLAEIRKTYNKLLGKTSIKTFALSLIFTLFSVKEYLRITFFTDVRQPKTFYKKIDKSILKSAEQETAPDGNYASLQCER</sequence>
<keyword evidence="2" id="KW-0949">S-adenosyl-L-methionine</keyword>
<dbReference type="InterPro" id="IPR058240">
    <property type="entry name" value="rSAM_sf"/>
</dbReference>
<dbReference type="InterPro" id="IPR013785">
    <property type="entry name" value="Aldolase_TIM"/>
</dbReference>
<dbReference type="GO" id="GO:0046872">
    <property type="term" value="F:metal ion binding"/>
    <property type="evidence" value="ECO:0007669"/>
    <property type="project" value="UniProtKB-KW"/>
</dbReference>
<dbReference type="InterPro" id="IPR006638">
    <property type="entry name" value="Elp3/MiaA/NifB-like_rSAM"/>
</dbReference>
<organism evidence="7 8">
    <name type="scientific">Candidatus Schekmanbacteria bacterium RIFCSPLOWO2_12_FULL_38_15</name>
    <dbReference type="NCBI Taxonomy" id="1817883"/>
    <lineage>
        <taxon>Bacteria</taxon>
        <taxon>Candidatus Schekmaniibacteriota</taxon>
    </lineage>
</organism>
<feature type="domain" description="Radical SAM core" evidence="6">
    <location>
        <begin position="170"/>
        <end position="394"/>
    </location>
</feature>
<comment type="caution">
    <text evidence="7">The sequence shown here is derived from an EMBL/GenBank/DDBJ whole genome shotgun (WGS) entry which is preliminary data.</text>
</comment>
<evidence type="ECO:0000256" key="5">
    <source>
        <dbReference type="ARBA" id="ARBA00023014"/>
    </source>
</evidence>
<evidence type="ECO:0000313" key="7">
    <source>
        <dbReference type="EMBL" id="OGL53988.1"/>
    </source>
</evidence>
<dbReference type="SFLD" id="SFLDS00029">
    <property type="entry name" value="Radical_SAM"/>
    <property type="match status" value="1"/>
</dbReference>
<accession>A0A1F7SL73</accession>
<dbReference type="PROSITE" id="PS51918">
    <property type="entry name" value="RADICAL_SAM"/>
    <property type="match status" value="1"/>
</dbReference>
<dbReference type="EMBL" id="MGDI01000018">
    <property type="protein sequence ID" value="OGL53988.1"/>
    <property type="molecule type" value="Genomic_DNA"/>
</dbReference>
<evidence type="ECO:0000256" key="1">
    <source>
        <dbReference type="ARBA" id="ARBA00001966"/>
    </source>
</evidence>
<evidence type="ECO:0000259" key="6">
    <source>
        <dbReference type="PROSITE" id="PS51918"/>
    </source>
</evidence>
<name>A0A1F7SL73_9BACT</name>
<dbReference type="SUPFAM" id="SSF102114">
    <property type="entry name" value="Radical SAM enzymes"/>
    <property type="match status" value="1"/>
</dbReference>
<dbReference type="InterPro" id="IPR007197">
    <property type="entry name" value="rSAM"/>
</dbReference>
<dbReference type="Gene3D" id="3.20.20.70">
    <property type="entry name" value="Aldolase class I"/>
    <property type="match status" value="1"/>
</dbReference>
<dbReference type="InterPro" id="IPR051198">
    <property type="entry name" value="BchE-like"/>
</dbReference>
<dbReference type="CDD" id="cd01335">
    <property type="entry name" value="Radical_SAM"/>
    <property type="match status" value="1"/>
</dbReference>
<comment type="cofactor">
    <cofactor evidence="1">
        <name>[4Fe-4S] cluster</name>
        <dbReference type="ChEBI" id="CHEBI:49883"/>
    </cofactor>
</comment>
<gene>
    <name evidence="7" type="ORF">A3G31_09490</name>
</gene>
<dbReference type="SFLD" id="SFLDG01082">
    <property type="entry name" value="B12-binding_domain_containing"/>
    <property type="match status" value="1"/>
</dbReference>